<evidence type="ECO:0000256" key="4">
    <source>
        <dbReference type="ARBA" id="ARBA00022692"/>
    </source>
</evidence>
<name>A0A3B0SF33_9ZZZZ</name>
<proteinExistence type="predicted"/>
<keyword evidence="3" id="KW-1003">Cell membrane</keyword>
<dbReference type="Pfam" id="PF00528">
    <property type="entry name" value="BPD_transp_1"/>
    <property type="match status" value="1"/>
</dbReference>
<evidence type="ECO:0000256" key="7">
    <source>
        <dbReference type="SAM" id="Phobius"/>
    </source>
</evidence>
<gene>
    <name evidence="9" type="ORF">MNBD_ACTINO01-1746</name>
</gene>
<feature type="transmembrane region" description="Helical" evidence="7">
    <location>
        <begin position="96"/>
        <end position="116"/>
    </location>
</feature>
<organism evidence="9">
    <name type="scientific">hydrothermal vent metagenome</name>
    <dbReference type="NCBI Taxonomy" id="652676"/>
    <lineage>
        <taxon>unclassified sequences</taxon>
        <taxon>metagenomes</taxon>
        <taxon>ecological metagenomes</taxon>
    </lineage>
</organism>
<keyword evidence="2" id="KW-0813">Transport</keyword>
<evidence type="ECO:0000256" key="2">
    <source>
        <dbReference type="ARBA" id="ARBA00022448"/>
    </source>
</evidence>
<evidence type="ECO:0000256" key="3">
    <source>
        <dbReference type="ARBA" id="ARBA00022475"/>
    </source>
</evidence>
<feature type="transmembrane region" description="Helical" evidence="7">
    <location>
        <begin position="177"/>
        <end position="199"/>
    </location>
</feature>
<dbReference type="CDD" id="cd06261">
    <property type="entry name" value="TM_PBP2"/>
    <property type="match status" value="1"/>
</dbReference>
<dbReference type="PANTHER" id="PTHR30151:SF0">
    <property type="entry name" value="ABC TRANSPORTER PERMEASE PROTEIN MJ0413-RELATED"/>
    <property type="match status" value="1"/>
</dbReference>
<keyword evidence="6 7" id="KW-0472">Membrane</keyword>
<accession>A0A3B0SF33</accession>
<evidence type="ECO:0000313" key="9">
    <source>
        <dbReference type="EMBL" id="VAW02940.1"/>
    </source>
</evidence>
<dbReference type="SUPFAM" id="SSF161098">
    <property type="entry name" value="MetI-like"/>
    <property type="match status" value="1"/>
</dbReference>
<dbReference type="Gene3D" id="1.10.3720.10">
    <property type="entry name" value="MetI-like"/>
    <property type="match status" value="1"/>
</dbReference>
<reference evidence="9" key="1">
    <citation type="submission" date="2018-06" db="EMBL/GenBank/DDBJ databases">
        <authorList>
            <person name="Zhirakovskaya E."/>
        </authorList>
    </citation>
    <scope>NUCLEOTIDE SEQUENCE</scope>
</reference>
<dbReference type="GO" id="GO:0055085">
    <property type="term" value="P:transmembrane transport"/>
    <property type="evidence" value="ECO:0007669"/>
    <property type="project" value="InterPro"/>
</dbReference>
<evidence type="ECO:0000256" key="1">
    <source>
        <dbReference type="ARBA" id="ARBA00004651"/>
    </source>
</evidence>
<dbReference type="InterPro" id="IPR000515">
    <property type="entry name" value="MetI-like"/>
</dbReference>
<keyword evidence="5 7" id="KW-1133">Transmembrane helix</keyword>
<feature type="transmembrane region" description="Helical" evidence="7">
    <location>
        <begin position="219"/>
        <end position="239"/>
    </location>
</feature>
<comment type="subcellular location">
    <subcellularLocation>
        <location evidence="1">Cell membrane</location>
        <topology evidence="1">Multi-pass membrane protein</topology>
    </subcellularLocation>
</comment>
<feature type="transmembrane region" description="Helical" evidence="7">
    <location>
        <begin position="122"/>
        <end position="138"/>
    </location>
</feature>
<protein>
    <submittedName>
        <fullName evidence="9">Pyrimidine ABC transporter, transmembrane component 1</fullName>
    </submittedName>
</protein>
<feature type="transmembrane region" description="Helical" evidence="7">
    <location>
        <begin position="12"/>
        <end position="30"/>
    </location>
</feature>
<feature type="domain" description="ABC transmembrane type-1" evidence="8">
    <location>
        <begin position="58"/>
        <end position="244"/>
    </location>
</feature>
<dbReference type="InterPro" id="IPR035906">
    <property type="entry name" value="MetI-like_sf"/>
</dbReference>
<feature type="transmembrane region" description="Helical" evidence="7">
    <location>
        <begin position="63"/>
        <end position="84"/>
    </location>
</feature>
<dbReference type="PANTHER" id="PTHR30151">
    <property type="entry name" value="ALKANE SULFONATE ABC TRANSPORTER-RELATED, MEMBRANE SUBUNIT"/>
    <property type="match status" value="1"/>
</dbReference>
<evidence type="ECO:0000256" key="6">
    <source>
        <dbReference type="ARBA" id="ARBA00023136"/>
    </source>
</evidence>
<dbReference type="AlphaFoldDB" id="A0A3B0SF33"/>
<evidence type="ECO:0000256" key="5">
    <source>
        <dbReference type="ARBA" id="ARBA00022989"/>
    </source>
</evidence>
<dbReference type="EMBL" id="UOEI01000346">
    <property type="protein sequence ID" value="VAW02940.1"/>
    <property type="molecule type" value="Genomic_DNA"/>
</dbReference>
<dbReference type="GO" id="GO:0005886">
    <property type="term" value="C:plasma membrane"/>
    <property type="evidence" value="ECO:0007669"/>
    <property type="project" value="UniProtKB-SubCell"/>
</dbReference>
<sequence>MIRRLLRGSTPAVVVGFGGLALWELSLRILQPEGFVLPPPSEIMFAFFANFDEIWAATKNTGYVVVTGLVAGVVLGIVWALLVSRFRLANETLTPLAISLNAIPIIALAPIFNAWFGLLSPVSNQSIVVILVFFPVFINTTKGLTEVAPTEIELMRSYAASSWEVTKLVRIPNAMPFFFTSLKIASSLAVIGAIVAEYFGGRQDALGPLIVQNAGLTRYTQAWAAVLAGSVMGIVLYLMSGGLERVSMPWRPDAEAAGS</sequence>
<keyword evidence="4 7" id="KW-0812">Transmembrane</keyword>
<dbReference type="PROSITE" id="PS50928">
    <property type="entry name" value="ABC_TM1"/>
    <property type="match status" value="1"/>
</dbReference>
<evidence type="ECO:0000259" key="8">
    <source>
        <dbReference type="PROSITE" id="PS50928"/>
    </source>
</evidence>